<evidence type="ECO:0000256" key="3">
    <source>
        <dbReference type="ARBA" id="ARBA00022723"/>
    </source>
</evidence>
<keyword evidence="6 12" id="KW-0460">Magnesium</keyword>
<dbReference type="PANTHER" id="PTHR11067:SF9">
    <property type="entry name" value="INOSINE TRIPHOSPHATE PYROPHOSPHATASE"/>
    <property type="match status" value="1"/>
</dbReference>
<keyword evidence="5 12" id="KW-0378">Hydrolase</keyword>
<dbReference type="AlphaFoldDB" id="A0A1Y1X596"/>
<reference evidence="14 15" key="1">
    <citation type="submission" date="2016-08" db="EMBL/GenBank/DDBJ databases">
        <title>A Parts List for Fungal Cellulosomes Revealed by Comparative Genomics.</title>
        <authorList>
            <consortium name="DOE Joint Genome Institute"/>
            <person name="Haitjema C.H."/>
            <person name="Gilmore S.P."/>
            <person name="Henske J.K."/>
            <person name="Solomon K.V."/>
            <person name="De Groot R."/>
            <person name="Kuo A."/>
            <person name="Mondo S.J."/>
            <person name="Salamov A.A."/>
            <person name="Labutti K."/>
            <person name="Zhao Z."/>
            <person name="Chiniquy J."/>
            <person name="Barry K."/>
            <person name="Brewer H.M."/>
            <person name="Purvine S.O."/>
            <person name="Wright A.T."/>
            <person name="Boxma B."/>
            <person name="Van Alen T."/>
            <person name="Hackstein J.H."/>
            <person name="Baker S.E."/>
            <person name="Grigoriev I.V."/>
            <person name="O'Malley M.A."/>
        </authorList>
    </citation>
    <scope>NUCLEOTIDE SEQUENCE [LARGE SCALE GENOMIC DNA]</scope>
    <source>
        <strain evidence="14 15">S4</strain>
    </source>
</reference>
<comment type="catalytic activity">
    <reaction evidence="12">
        <text>XTP + H2O = XMP + diphosphate + H(+)</text>
        <dbReference type="Rhea" id="RHEA:28610"/>
        <dbReference type="ChEBI" id="CHEBI:15377"/>
        <dbReference type="ChEBI" id="CHEBI:15378"/>
        <dbReference type="ChEBI" id="CHEBI:33019"/>
        <dbReference type="ChEBI" id="CHEBI:57464"/>
        <dbReference type="ChEBI" id="CHEBI:61314"/>
        <dbReference type="EC" id="3.6.1.66"/>
    </reaction>
</comment>
<reference evidence="14 15" key="2">
    <citation type="submission" date="2016-08" db="EMBL/GenBank/DDBJ databases">
        <title>Pervasive Adenine N6-methylation of Active Genes in Fungi.</title>
        <authorList>
            <consortium name="DOE Joint Genome Institute"/>
            <person name="Mondo S.J."/>
            <person name="Dannebaum R.O."/>
            <person name="Kuo R.C."/>
            <person name="Labutti K."/>
            <person name="Haridas S."/>
            <person name="Kuo A."/>
            <person name="Salamov A."/>
            <person name="Ahrendt S.R."/>
            <person name="Lipzen A."/>
            <person name="Sullivan W."/>
            <person name="Andreopoulos W.B."/>
            <person name="Clum A."/>
            <person name="Lindquist E."/>
            <person name="Daum C."/>
            <person name="Ramamoorthy G.K."/>
            <person name="Gryganskyi A."/>
            <person name="Culley D."/>
            <person name="Magnuson J.K."/>
            <person name="James T.Y."/>
            <person name="O'Malley M.A."/>
            <person name="Stajich J.E."/>
            <person name="Spatafora J.W."/>
            <person name="Visel A."/>
            <person name="Grigoriev I.V."/>
        </authorList>
    </citation>
    <scope>NUCLEOTIDE SEQUENCE [LARGE SCALE GENOMIC DNA]</scope>
    <source>
        <strain evidence="14 15">S4</strain>
    </source>
</reference>
<accession>A0A1Y1X596</accession>
<dbReference type="OrthoDB" id="6288734at2759"/>
<keyword evidence="12" id="KW-0464">Manganese</keyword>
<dbReference type="SUPFAM" id="SSF52972">
    <property type="entry name" value="ITPase-like"/>
    <property type="match status" value="1"/>
</dbReference>
<evidence type="ECO:0000256" key="6">
    <source>
        <dbReference type="ARBA" id="ARBA00022842"/>
    </source>
</evidence>
<comment type="caution">
    <text evidence="14">The sequence shown here is derived from an EMBL/GenBank/DDBJ whole genome shotgun (WGS) entry which is preliminary data.</text>
</comment>
<dbReference type="EMBL" id="MCFG01000133">
    <property type="protein sequence ID" value="ORX80882.1"/>
    <property type="molecule type" value="Genomic_DNA"/>
</dbReference>
<comment type="function">
    <text evidence="12">Pyrophosphatase that hydrolyzes non-canonical purine nucleotides such as inosine triphosphate (ITP), deoxyinosine triphosphate (dITP) or xanthosine 5'-triphosphate (XTP) to their respective monophosphate derivatives. The enzyme does not distinguish between the deoxy- and ribose forms. Probably excludes non-canonical purines from RNA and DNA precursor pools, thus preventing their incorporation into RNA and DNA and avoiding chromosomal lesions.</text>
</comment>
<dbReference type="GO" id="GO:0000166">
    <property type="term" value="F:nucleotide binding"/>
    <property type="evidence" value="ECO:0007669"/>
    <property type="project" value="UniProtKB-KW"/>
</dbReference>
<comment type="subunit">
    <text evidence="12">Homodimer.</text>
</comment>
<dbReference type="STRING" id="1754192.A0A1Y1X596"/>
<dbReference type="FunFam" id="3.90.950.10:FF:000003">
    <property type="entry name" value="Inosine triphosphate pyrophosphatase"/>
    <property type="match status" value="1"/>
</dbReference>
<dbReference type="GO" id="GO:0036222">
    <property type="term" value="F:XTP diphosphatase activity"/>
    <property type="evidence" value="ECO:0007669"/>
    <property type="project" value="UniProtKB-UniRule"/>
</dbReference>
<dbReference type="Proteomes" id="UP000193944">
    <property type="component" value="Unassembled WGS sequence"/>
</dbReference>
<organism evidence="14 15">
    <name type="scientific">Anaeromyces robustus</name>
    <dbReference type="NCBI Taxonomy" id="1754192"/>
    <lineage>
        <taxon>Eukaryota</taxon>
        <taxon>Fungi</taxon>
        <taxon>Fungi incertae sedis</taxon>
        <taxon>Chytridiomycota</taxon>
        <taxon>Chytridiomycota incertae sedis</taxon>
        <taxon>Neocallimastigomycetes</taxon>
        <taxon>Neocallimastigales</taxon>
        <taxon>Neocallimastigaceae</taxon>
        <taxon>Anaeromyces</taxon>
    </lineage>
</organism>
<evidence type="ECO:0000256" key="9">
    <source>
        <dbReference type="ARBA" id="ARBA00093218"/>
    </source>
</evidence>
<evidence type="ECO:0000256" key="13">
    <source>
        <dbReference type="RuleBase" id="RU003781"/>
    </source>
</evidence>
<comment type="catalytic activity">
    <reaction evidence="10">
        <text>dITP + H2O = dIMP + diphosphate + H(+)</text>
        <dbReference type="Rhea" id="RHEA:28342"/>
        <dbReference type="ChEBI" id="CHEBI:15377"/>
        <dbReference type="ChEBI" id="CHEBI:15378"/>
        <dbReference type="ChEBI" id="CHEBI:33019"/>
        <dbReference type="ChEBI" id="CHEBI:61194"/>
        <dbReference type="ChEBI" id="CHEBI:61382"/>
        <dbReference type="EC" id="3.6.1.66"/>
    </reaction>
    <physiologicalReaction direction="left-to-right" evidence="10">
        <dbReference type="Rhea" id="RHEA:28343"/>
    </physiologicalReaction>
</comment>
<feature type="binding site" evidence="12">
    <location>
        <position position="64"/>
    </location>
    <ligand>
        <name>ITP</name>
        <dbReference type="ChEBI" id="CHEBI:61402"/>
    </ligand>
</feature>
<dbReference type="GO" id="GO:0035870">
    <property type="term" value="F:dITP diphosphatase activity"/>
    <property type="evidence" value="ECO:0007669"/>
    <property type="project" value="UniProtKB-UniRule"/>
</dbReference>
<dbReference type="CDD" id="cd00515">
    <property type="entry name" value="HAM1"/>
    <property type="match status" value="1"/>
</dbReference>
<evidence type="ECO:0000256" key="1">
    <source>
        <dbReference type="ARBA" id="ARBA00008023"/>
    </source>
</evidence>
<keyword evidence="15" id="KW-1185">Reference proteome</keyword>
<comment type="similarity">
    <text evidence="1 12 13">Belongs to the HAM1 NTPase family.</text>
</comment>
<keyword evidence="7 12" id="KW-0546">Nucleotide metabolism</keyword>
<dbReference type="GO" id="GO:0005634">
    <property type="term" value="C:nucleus"/>
    <property type="evidence" value="ECO:0007669"/>
    <property type="project" value="UniProtKB-SubCell"/>
</dbReference>
<evidence type="ECO:0000313" key="14">
    <source>
        <dbReference type="EMBL" id="ORX80882.1"/>
    </source>
</evidence>
<feature type="binding site" evidence="12">
    <location>
        <position position="51"/>
    </location>
    <ligand>
        <name>Mg(2+)</name>
        <dbReference type="ChEBI" id="CHEBI:18420"/>
    </ligand>
</feature>
<name>A0A1Y1X596_9FUNG</name>
<dbReference type="EC" id="3.6.1.66" evidence="12"/>
<comment type="function">
    <text evidence="8">Pyrophosphatase that hydrolyzes the non-canonical purine nucleotides inosine triphosphate (ITP), deoxyinosine triphosphate (dITP) as well as 2'-deoxy-N-6-hydroxylaminopurine triphosphate (dHAPTP) and xanthosine 5'-triphosphate (XTP) to their respective monophosphate derivatives. The enzyme does not distinguish between the deoxy- and ribose forms. Probably excludes non-canonical purines from RNA and DNA precursor pools, thus preventing their incorporation into RNA and DNA and avoiding chromosomal lesions.</text>
</comment>
<feature type="binding site" evidence="12">
    <location>
        <begin position="184"/>
        <end position="185"/>
    </location>
    <ligand>
        <name>ITP</name>
        <dbReference type="ChEBI" id="CHEBI:61402"/>
    </ligand>
</feature>
<evidence type="ECO:0000256" key="11">
    <source>
        <dbReference type="ARBA" id="ARBA00093271"/>
    </source>
</evidence>
<dbReference type="GO" id="GO:0046872">
    <property type="term" value="F:metal ion binding"/>
    <property type="evidence" value="ECO:0007669"/>
    <property type="project" value="UniProtKB-KW"/>
</dbReference>
<keyword evidence="3 12" id="KW-0479">Metal-binding</keyword>
<keyword evidence="12" id="KW-0539">Nucleus</keyword>
<dbReference type="Pfam" id="PF01725">
    <property type="entry name" value="Ham1p_like"/>
    <property type="match status" value="1"/>
</dbReference>
<dbReference type="Gene3D" id="3.90.950.10">
    <property type="match status" value="1"/>
</dbReference>
<dbReference type="NCBIfam" id="TIGR00042">
    <property type="entry name" value="RdgB/HAM1 family non-canonical purine NTP pyrophosphatase"/>
    <property type="match status" value="1"/>
</dbReference>
<comment type="subcellular location">
    <subcellularLocation>
        <location evidence="12">Cytoplasm</location>
    </subcellularLocation>
    <subcellularLocation>
        <location evidence="12">Nucleus</location>
    </subcellularLocation>
</comment>
<keyword evidence="2 12" id="KW-0963">Cytoplasm</keyword>
<dbReference type="GO" id="GO:0009117">
    <property type="term" value="P:nucleotide metabolic process"/>
    <property type="evidence" value="ECO:0007669"/>
    <property type="project" value="UniProtKB-KW"/>
</dbReference>
<comment type="cofactor">
    <cofactor evidence="12">
        <name>Mg(2+)</name>
        <dbReference type="ChEBI" id="CHEBI:18420"/>
    </cofactor>
    <cofactor evidence="12">
        <name>Mn(2+)</name>
        <dbReference type="ChEBI" id="CHEBI:29035"/>
    </cofactor>
    <text evidence="12">Binds 1 divalent metal cation per subunit; can use either Mg(2+) or Mn(2+).</text>
</comment>
<protein>
    <recommendedName>
        <fullName evidence="12">Inosine triphosphate pyrophosphatase</fullName>
        <shortName evidence="12">ITPase</shortName>
        <shortName evidence="12">Inosine triphosphatase</shortName>
        <ecNumber evidence="12">3.6.1.66</ecNumber>
    </recommendedName>
    <alternativeName>
        <fullName evidence="12">Non-canonical purine NTP pyrophosphatase</fullName>
    </alternativeName>
    <alternativeName>
        <fullName evidence="12">Non-standard purine NTP pyrophosphatase</fullName>
    </alternativeName>
    <alternativeName>
        <fullName evidence="12">Nucleoside-triphosphate diphosphatase</fullName>
    </alternativeName>
    <alternativeName>
        <fullName evidence="12">Nucleoside-triphosphate pyrophosphatase</fullName>
        <shortName evidence="12">NTPase</shortName>
    </alternativeName>
    <alternativeName>
        <fullName evidence="12">XTP/dITP diphosphatase</fullName>
    </alternativeName>
</protein>
<dbReference type="HAMAP" id="MF_03148">
    <property type="entry name" value="HAM1_NTPase"/>
    <property type="match status" value="1"/>
</dbReference>
<proteinExistence type="inferred from homology"/>
<dbReference type="GO" id="GO:0005737">
    <property type="term" value="C:cytoplasm"/>
    <property type="evidence" value="ECO:0007669"/>
    <property type="project" value="UniProtKB-SubCell"/>
</dbReference>
<evidence type="ECO:0000256" key="10">
    <source>
        <dbReference type="ARBA" id="ARBA00093255"/>
    </source>
</evidence>
<evidence type="ECO:0000256" key="5">
    <source>
        <dbReference type="ARBA" id="ARBA00022801"/>
    </source>
</evidence>
<evidence type="ECO:0000256" key="2">
    <source>
        <dbReference type="ARBA" id="ARBA00022490"/>
    </source>
</evidence>
<feature type="binding site" evidence="12">
    <location>
        <begin position="23"/>
        <end position="28"/>
    </location>
    <ligand>
        <name>ITP</name>
        <dbReference type="ChEBI" id="CHEBI:61402"/>
    </ligand>
</feature>
<evidence type="ECO:0000256" key="12">
    <source>
        <dbReference type="HAMAP-Rule" id="MF_03148"/>
    </source>
</evidence>
<comment type="catalytic activity">
    <reaction evidence="9">
        <text>ITP + H2O = IMP + diphosphate + H(+)</text>
        <dbReference type="Rhea" id="RHEA:29399"/>
        <dbReference type="ChEBI" id="CHEBI:15377"/>
        <dbReference type="ChEBI" id="CHEBI:15378"/>
        <dbReference type="ChEBI" id="CHEBI:33019"/>
        <dbReference type="ChEBI" id="CHEBI:58053"/>
        <dbReference type="ChEBI" id="CHEBI:61402"/>
        <dbReference type="EC" id="3.6.1.66"/>
    </reaction>
    <physiologicalReaction direction="left-to-right" evidence="9">
        <dbReference type="Rhea" id="RHEA:29400"/>
    </physiologicalReaction>
</comment>
<dbReference type="GO" id="GO:0009204">
    <property type="term" value="P:deoxyribonucleoside triphosphate catabolic process"/>
    <property type="evidence" value="ECO:0007669"/>
    <property type="project" value="UniProtKB-UniRule"/>
</dbReference>
<dbReference type="InterPro" id="IPR029001">
    <property type="entry name" value="ITPase-like_fam"/>
</dbReference>
<sequence>MSKEEKKEVEISTTEKKEIVFVTGNVNKLKEVNAILDLDKPLKNQKIDLPELQGPSTQYIATQKCLEAAKRVNGPVLTEDTSLHFNSLKGLPGPYIKWFLEKLGHFGLNDLLAAYEDKSAYALCTFAYCEGPGKEVKLFEGRTDGKIVMPRGPTDFGWDPIFQPDGFEQTYAEMPKSMKNTISHRYKALEKVKKFLKTIN</sequence>
<evidence type="ECO:0000256" key="7">
    <source>
        <dbReference type="ARBA" id="ARBA00023080"/>
    </source>
</evidence>
<evidence type="ECO:0000256" key="4">
    <source>
        <dbReference type="ARBA" id="ARBA00022741"/>
    </source>
</evidence>
<evidence type="ECO:0000313" key="15">
    <source>
        <dbReference type="Proteomes" id="UP000193944"/>
    </source>
</evidence>
<feature type="binding site" evidence="12">
    <location>
        <position position="80"/>
    </location>
    <ligand>
        <name>Mg(2+)</name>
        <dbReference type="ChEBI" id="CHEBI:18420"/>
    </ligand>
</feature>
<dbReference type="InterPro" id="IPR027502">
    <property type="entry name" value="ITPase"/>
</dbReference>
<feature type="binding site" evidence="12">
    <location>
        <begin position="80"/>
        <end position="81"/>
    </location>
    <ligand>
        <name>ITP</name>
        <dbReference type="ChEBI" id="CHEBI:61402"/>
    </ligand>
</feature>
<gene>
    <name evidence="14" type="ORF">BCR32DRAFT_293621</name>
</gene>
<feature type="binding site" evidence="12">
    <location>
        <begin position="156"/>
        <end position="159"/>
    </location>
    <ligand>
        <name>ITP</name>
        <dbReference type="ChEBI" id="CHEBI:61402"/>
    </ligand>
</feature>
<dbReference type="GO" id="GO:0036220">
    <property type="term" value="F:ITP diphosphatase activity"/>
    <property type="evidence" value="ECO:0007669"/>
    <property type="project" value="UniProtKB-UniRule"/>
</dbReference>
<dbReference type="InterPro" id="IPR002637">
    <property type="entry name" value="RdgB/HAM1"/>
</dbReference>
<dbReference type="PANTHER" id="PTHR11067">
    <property type="entry name" value="INOSINE TRIPHOSPHATE PYROPHOSPHATASE/HAM1 PROTEIN"/>
    <property type="match status" value="1"/>
</dbReference>
<keyword evidence="4 12" id="KW-0547">Nucleotide-binding</keyword>
<evidence type="ECO:0000256" key="8">
    <source>
        <dbReference type="ARBA" id="ARBA00054940"/>
    </source>
</evidence>
<comment type="catalytic activity">
    <reaction evidence="11">
        <text>N(6)-hydroxy-dATP + H2O = N(6)-hydroxy-dAMP + diphosphate + H(+)</text>
        <dbReference type="Rhea" id="RHEA:83971"/>
        <dbReference type="ChEBI" id="CHEBI:15377"/>
        <dbReference type="ChEBI" id="CHEBI:15378"/>
        <dbReference type="ChEBI" id="CHEBI:33019"/>
        <dbReference type="ChEBI" id="CHEBI:233529"/>
        <dbReference type="ChEBI" id="CHEBI:233530"/>
    </reaction>
    <physiologicalReaction direction="left-to-right" evidence="11">
        <dbReference type="Rhea" id="RHEA:83972"/>
    </physiologicalReaction>
</comment>
<feature type="binding site" evidence="12">
    <location>
        <position position="179"/>
    </location>
    <ligand>
        <name>ITP</name>
        <dbReference type="ChEBI" id="CHEBI:61402"/>
    </ligand>
</feature>